<comment type="caution">
    <text evidence="2">The sequence shown here is derived from an EMBL/GenBank/DDBJ whole genome shotgun (WGS) entry which is preliminary data.</text>
</comment>
<reference evidence="2 3" key="1">
    <citation type="journal article" date="2014" name="Genome Announc.">
        <title>Draft Genome Sequences of Marine Flavobacterium Algibacter lectus Strains SS8 and NR4.</title>
        <authorList>
            <person name="Takatani N."/>
            <person name="Nakanishi M."/>
            <person name="Meirelles P."/>
            <person name="Mino S."/>
            <person name="Suda W."/>
            <person name="Oshima K."/>
            <person name="Hattori M."/>
            <person name="Ohkuma M."/>
            <person name="Hosokawa M."/>
            <person name="Miyashita K."/>
            <person name="Thompson F.L."/>
            <person name="Niwa A."/>
            <person name="Sawabe T."/>
            <person name="Sawabe T."/>
        </authorList>
    </citation>
    <scope>NUCLEOTIDE SEQUENCE [LARGE SCALE GENOMIC DNA]</scope>
    <source>
        <strain evidence="3">JCM19274</strain>
    </source>
</reference>
<protein>
    <submittedName>
        <fullName evidence="2">Uncharacterized protein</fullName>
    </submittedName>
</protein>
<feature type="transmembrane region" description="Helical" evidence="1">
    <location>
        <begin position="13"/>
        <end position="30"/>
    </location>
</feature>
<sequence length="172" mass="20517">MFDFIPIEYHYDILVYFIFFLVLANLLHAYTLDLTSDKNLKFIRTFGWLLFICMTIYLGLRPLVPYFGDMGSYAGYFRAYQSGVPVTTDKDVFFHYYMKFLSNFMSPKGFFLTTEFFYVFPMLLLSKTYFKEFWFYSLLMFLASFSFYSYGVNGIRNGLATSMFLWGTLLYK</sequence>
<feature type="transmembrane region" description="Helical" evidence="1">
    <location>
        <begin position="42"/>
        <end position="60"/>
    </location>
</feature>
<proteinExistence type="predicted"/>
<organism evidence="2 3">
    <name type="scientific">Algibacter lectus</name>
    <dbReference type="NCBI Taxonomy" id="221126"/>
    <lineage>
        <taxon>Bacteria</taxon>
        <taxon>Pseudomonadati</taxon>
        <taxon>Bacteroidota</taxon>
        <taxon>Flavobacteriia</taxon>
        <taxon>Flavobacteriales</taxon>
        <taxon>Flavobacteriaceae</taxon>
        <taxon>Algibacter</taxon>
    </lineage>
</organism>
<evidence type="ECO:0000256" key="1">
    <source>
        <dbReference type="SAM" id="Phobius"/>
    </source>
</evidence>
<dbReference type="EMBL" id="BBNU01000001">
    <property type="protein sequence ID" value="GAL77622.1"/>
    <property type="molecule type" value="Genomic_DNA"/>
</dbReference>
<keyword evidence="1" id="KW-1133">Transmembrane helix</keyword>
<dbReference type="RefSeq" id="WP_262480673.1">
    <property type="nucleotide sequence ID" value="NZ_BBNU01000001.1"/>
</dbReference>
<evidence type="ECO:0000313" key="3">
    <source>
        <dbReference type="Proteomes" id="UP000029643"/>
    </source>
</evidence>
<dbReference type="AlphaFoldDB" id="A0A090X4E1"/>
<gene>
    <name evidence="2" type="ORF">JCM19274_5335</name>
</gene>
<keyword evidence="1" id="KW-0812">Transmembrane</keyword>
<feature type="transmembrane region" description="Helical" evidence="1">
    <location>
        <begin position="133"/>
        <end position="151"/>
    </location>
</feature>
<evidence type="ECO:0000313" key="2">
    <source>
        <dbReference type="EMBL" id="GAL77622.1"/>
    </source>
</evidence>
<keyword evidence="1" id="KW-0472">Membrane</keyword>
<name>A0A090X4E1_9FLAO</name>
<accession>A0A090X4E1</accession>
<feature type="transmembrane region" description="Helical" evidence="1">
    <location>
        <begin position="109"/>
        <end position="126"/>
    </location>
</feature>
<dbReference type="Proteomes" id="UP000029643">
    <property type="component" value="Unassembled WGS sequence"/>
</dbReference>